<dbReference type="Gene3D" id="2.60.40.3770">
    <property type="match status" value="1"/>
</dbReference>
<gene>
    <name evidence="1" type="primary">Acey_s0015.g2547</name>
    <name evidence="1" type="ORF">Y032_0015g2547</name>
</gene>
<sequence length="132" mass="14808">MSESLLYLQDVYERVQGISYDYVADLIISTSVQHQTDNMVDYVDCDISASPLHGCYICMNGAEFISCFPQQIIMVEVNRERDMFAAVRNSSTSHTSVTIHATVPKFKEACWVQCGPSLHNIALSRILAHQTS</sequence>
<protein>
    <submittedName>
        <fullName evidence="1">Uncharacterized protein</fullName>
    </submittedName>
</protein>
<organism evidence="1 2">
    <name type="scientific">Ancylostoma ceylanicum</name>
    <dbReference type="NCBI Taxonomy" id="53326"/>
    <lineage>
        <taxon>Eukaryota</taxon>
        <taxon>Metazoa</taxon>
        <taxon>Ecdysozoa</taxon>
        <taxon>Nematoda</taxon>
        <taxon>Chromadorea</taxon>
        <taxon>Rhabditida</taxon>
        <taxon>Rhabditina</taxon>
        <taxon>Rhabditomorpha</taxon>
        <taxon>Strongyloidea</taxon>
        <taxon>Ancylostomatidae</taxon>
        <taxon>Ancylostomatinae</taxon>
        <taxon>Ancylostoma</taxon>
    </lineage>
</organism>
<dbReference type="AlphaFoldDB" id="A0A016V720"/>
<proteinExistence type="predicted"/>
<reference evidence="2" key="1">
    <citation type="journal article" date="2015" name="Nat. Genet.">
        <title>The genome and transcriptome of the zoonotic hookworm Ancylostoma ceylanicum identify infection-specific gene families.</title>
        <authorList>
            <person name="Schwarz E.M."/>
            <person name="Hu Y."/>
            <person name="Antoshechkin I."/>
            <person name="Miller M.M."/>
            <person name="Sternberg P.W."/>
            <person name="Aroian R.V."/>
        </authorList>
    </citation>
    <scope>NUCLEOTIDE SEQUENCE</scope>
    <source>
        <strain evidence="2">HY135</strain>
    </source>
</reference>
<comment type="caution">
    <text evidence="1">The sequence shown here is derived from an EMBL/GenBank/DDBJ whole genome shotgun (WGS) entry which is preliminary data.</text>
</comment>
<evidence type="ECO:0000313" key="2">
    <source>
        <dbReference type="Proteomes" id="UP000024635"/>
    </source>
</evidence>
<dbReference type="OrthoDB" id="5825988at2759"/>
<dbReference type="Proteomes" id="UP000024635">
    <property type="component" value="Unassembled WGS sequence"/>
</dbReference>
<keyword evidence="2" id="KW-1185">Reference proteome</keyword>
<evidence type="ECO:0000313" key="1">
    <source>
        <dbReference type="EMBL" id="EYC23245.1"/>
    </source>
</evidence>
<name>A0A016V720_9BILA</name>
<dbReference type="EMBL" id="JARK01001351">
    <property type="protein sequence ID" value="EYC23245.1"/>
    <property type="molecule type" value="Genomic_DNA"/>
</dbReference>
<accession>A0A016V720</accession>